<sequence length="99" mass="10373">MPAGRARRRKPADAPDPSLPLAAPSASGGGPAAAAVRNRCSRAARVPPRPPHAAAEVPLSREPADGNRVAPWPPRSDRERQQMTTALTTDRRNGPGGSR</sequence>
<dbReference type="Proteomes" id="UP001500831">
    <property type="component" value="Unassembled WGS sequence"/>
</dbReference>
<keyword evidence="3" id="KW-1185">Reference proteome</keyword>
<accession>A0ABN3W9C6</accession>
<comment type="caution">
    <text evidence="2">The sequence shown here is derived from an EMBL/GenBank/DDBJ whole genome shotgun (WGS) entry which is preliminary data.</text>
</comment>
<dbReference type="EMBL" id="BAAAVI010000070">
    <property type="protein sequence ID" value="GAA2901303.1"/>
    <property type="molecule type" value="Genomic_DNA"/>
</dbReference>
<gene>
    <name evidence="2" type="ORF">GCM10010517_67110</name>
</gene>
<protein>
    <submittedName>
        <fullName evidence="2">Uncharacterized protein</fullName>
    </submittedName>
</protein>
<evidence type="ECO:0000313" key="2">
    <source>
        <dbReference type="EMBL" id="GAA2901303.1"/>
    </source>
</evidence>
<evidence type="ECO:0000256" key="1">
    <source>
        <dbReference type="SAM" id="MobiDB-lite"/>
    </source>
</evidence>
<proteinExistence type="predicted"/>
<name>A0ABN3W9C6_9ACTN</name>
<organism evidence="2 3">
    <name type="scientific">Streptosporangium fragile</name>
    <dbReference type="NCBI Taxonomy" id="46186"/>
    <lineage>
        <taxon>Bacteria</taxon>
        <taxon>Bacillati</taxon>
        <taxon>Actinomycetota</taxon>
        <taxon>Actinomycetes</taxon>
        <taxon>Streptosporangiales</taxon>
        <taxon>Streptosporangiaceae</taxon>
        <taxon>Streptosporangium</taxon>
    </lineage>
</organism>
<feature type="compositionally biased region" description="Basic residues" evidence="1">
    <location>
        <begin position="1"/>
        <end position="10"/>
    </location>
</feature>
<feature type="region of interest" description="Disordered" evidence="1">
    <location>
        <begin position="1"/>
        <end position="99"/>
    </location>
</feature>
<evidence type="ECO:0000313" key="3">
    <source>
        <dbReference type="Proteomes" id="UP001500831"/>
    </source>
</evidence>
<feature type="compositionally biased region" description="Low complexity" evidence="1">
    <location>
        <begin position="15"/>
        <end position="26"/>
    </location>
</feature>
<reference evidence="2 3" key="1">
    <citation type="journal article" date="2019" name="Int. J. Syst. Evol. Microbiol.">
        <title>The Global Catalogue of Microorganisms (GCM) 10K type strain sequencing project: providing services to taxonomists for standard genome sequencing and annotation.</title>
        <authorList>
            <consortium name="The Broad Institute Genomics Platform"/>
            <consortium name="The Broad Institute Genome Sequencing Center for Infectious Disease"/>
            <person name="Wu L."/>
            <person name="Ma J."/>
        </authorList>
    </citation>
    <scope>NUCLEOTIDE SEQUENCE [LARGE SCALE GENOMIC DNA]</scope>
    <source>
        <strain evidence="2 3">JCM 6242</strain>
    </source>
</reference>